<feature type="region of interest" description="Disordered" evidence="2">
    <location>
        <begin position="69"/>
        <end position="109"/>
    </location>
</feature>
<gene>
    <name evidence="4" type="primary">LOC118407369</name>
</gene>
<protein>
    <submittedName>
        <fullName evidence="4">Reticulocyte-binding protein 2 homolog a-like isoform X1</fullName>
    </submittedName>
</protein>
<dbReference type="KEGG" id="bfo:118407369"/>
<proteinExistence type="predicted"/>
<feature type="coiled-coil region" evidence="1">
    <location>
        <begin position="147"/>
        <end position="219"/>
    </location>
</feature>
<evidence type="ECO:0000313" key="3">
    <source>
        <dbReference type="Proteomes" id="UP000001554"/>
    </source>
</evidence>
<evidence type="ECO:0000256" key="2">
    <source>
        <dbReference type="SAM" id="MobiDB-lite"/>
    </source>
</evidence>
<dbReference type="RefSeq" id="XP_035663728.1">
    <property type="nucleotide sequence ID" value="XM_035807835.1"/>
</dbReference>
<reference evidence="4" key="1">
    <citation type="submission" date="2025-08" db="UniProtKB">
        <authorList>
            <consortium name="RefSeq"/>
        </authorList>
    </citation>
    <scope>IDENTIFICATION</scope>
    <source>
        <strain evidence="4">S238N-H82</strain>
        <tissue evidence="4">Testes</tissue>
    </source>
</reference>
<accession>A0A9J7KKC7</accession>
<keyword evidence="3" id="KW-1185">Reference proteome</keyword>
<dbReference type="AlphaFoldDB" id="A0A9J7KKC7"/>
<dbReference type="GeneID" id="118407369"/>
<name>A0A9J7KKC7_BRAFL</name>
<organism evidence="3 4">
    <name type="scientific">Branchiostoma floridae</name>
    <name type="common">Florida lancelet</name>
    <name type="synonym">Amphioxus</name>
    <dbReference type="NCBI Taxonomy" id="7739"/>
    <lineage>
        <taxon>Eukaryota</taxon>
        <taxon>Metazoa</taxon>
        <taxon>Chordata</taxon>
        <taxon>Cephalochordata</taxon>
        <taxon>Leptocardii</taxon>
        <taxon>Amphioxiformes</taxon>
        <taxon>Branchiostomatidae</taxon>
        <taxon>Branchiostoma</taxon>
    </lineage>
</organism>
<evidence type="ECO:0000313" key="4">
    <source>
        <dbReference type="RefSeq" id="XP_035663728.1"/>
    </source>
</evidence>
<evidence type="ECO:0000256" key="1">
    <source>
        <dbReference type="SAM" id="Coils"/>
    </source>
</evidence>
<dbReference type="Proteomes" id="UP000001554">
    <property type="component" value="Unplaced"/>
</dbReference>
<sequence>MITCPTANGRPDKQLPHLPFPTDATNVKITWKVPKMTILARMYPKVRFIILQTMEGETENYNRFTEHPDDVKMATTDPSPMAEPLQDKKTRNQGKVGPQENGEMFDQKTTRNGNLKGAIVGTKERLVAVLTTGGKENGNIDVDMTGVEKLKRQLKELQVEVVDLRHYRDDVQKIEKERNDLFKALQLSNEKLKQQQELNEKLQLELRDKQHEVMETTKAKEAIETSSQEKIRQLKEQLRSSASVVHQEKAAKEKAWADAVTWRAATERLVEQHSSMEETAREELLHLTERLKELEILCRTVHPLVRKVIINILPC</sequence>
<keyword evidence="1" id="KW-0175">Coiled coil</keyword>